<dbReference type="AlphaFoldDB" id="A0A1F8FLU2"/>
<protein>
    <recommendedName>
        <fullName evidence="4">Ada DNA repair metal-binding domain-containing protein</fullName>
    </recommendedName>
</protein>
<dbReference type="EMBL" id="MGJV01000037">
    <property type="protein sequence ID" value="OGN13700.1"/>
    <property type="molecule type" value="Genomic_DNA"/>
</dbReference>
<dbReference type="Gene3D" id="3.40.10.10">
    <property type="entry name" value="DNA Methylphosphotriester Repair Domain"/>
    <property type="match status" value="1"/>
</dbReference>
<evidence type="ECO:0000313" key="3">
    <source>
        <dbReference type="Proteomes" id="UP000176581"/>
    </source>
</evidence>
<dbReference type="SUPFAM" id="SSF57884">
    <property type="entry name" value="Ada DNA repair protein, N-terminal domain (N-Ada 10)"/>
    <property type="match status" value="1"/>
</dbReference>
<dbReference type="Proteomes" id="UP000176581">
    <property type="component" value="Unassembled WGS sequence"/>
</dbReference>
<keyword evidence="1" id="KW-1133">Transmembrane helix</keyword>
<proteinExistence type="predicted"/>
<evidence type="ECO:0000313" key="2">
    <source>
        <dbReference type="EMBL" id="OGN13700.1"/>
    </source>
</evidence>
<name>A0A1F8FLU2_9BACT</name>
<evidence type="ECO:0000256" key="1">
    <source>
        <dbReference type="SAM" id="Phobius"/>
    </source>
</evidence>
<keyword evidence="1" id="KW-0812">Transmembrane</keyword>
<sequence length="165" mass="18417">MNKILSKFLNLINPVYHLRLASGFLSHFLKNGLPKLYYGVKSRQYHIFLATCIGLISIISYNLGQINSLKKTPVSIKESAGLKADIFDATHNQQPATNTANDTGNPNIKAPSQKLDTRVVVSKNSDKYHYSWCSGAKRIKPENQIWFTSAQEAENRGYVLAGNCN</sequence>
<dbReference type="InterPro" id="IPR035451">
    <property type="entry name" value="Ada-like_dom_sf"/>
</dbReference>
<comment type="caution">
    <text evidence="2">The sequence shown here is derived from an EMBL/GenBank/DDBJ whole genome shotgun (WGS) entry which is preliminary data.</text>
</comment>
<gene>
    <name evidence="2" type="ORF">A3J47_02380</name>
</gene>
<reference evidence="2 3" key="1">
    <citation type="journal article" date="2016" name="Nat. Commun.">
        <title>Thousands of microbial genomes shed light on interconnected biogeochemical processes in an aquifer system.</title>
        <authorList>
            <person name="Anantharaman K."/>
            <person name="Brown C.T."/>
            <person name="Hug L.A."/>
            <person name="Sharon I."/>
            <person name="Castelle C.J."/>
            <person name="Probst A.J."/>
            <person name="Thomas B.C."/>
            <person name="Singh A."/>
            <person name="Wilkins M.J."/>
            <person name="Karaoz U."/>
            <person name="Brodie E.L."/>
            <person name="Williams K.H."/>
            <person name="Hubbard S.S."/>
            <person name="Banfield J.F."/>
        </authorList>
    </citation>
    <scope>NUCLEOTIDE SEQUENCE [LARGE SCALE GENOMIC DNA]</scope>
</reference>
<evidence type="ECO:0008006" key="4">
    <source>
        <dbReference type="Google" id="ProtNLM"/>
    </source>
</evidence>
<keyword evidence="1" id="KW-0472">Membrane</keyword>
<organism evidence="2 3">
    <name type="scientific">Candidatus Yanofskybacteria bacterium RIFCSPHIGHO2_02_FULL_43_22</name>
    <dbReference type="NCBI Taxonomy" id="1802681"/>
    <lineage>
        <taxon>Bacteria</taxon>
        <taxon>Candidatus Yanofskyibacteriota</taxon>
    </lineage>
</organism>
<accession>A0A1F8FLU2</accession>
<feature type="transmembrane region" description="Helical" evidence="1">
    <location>
        <begin position="45"/>
        <end position="63"/>
    </location>
</feature>